<proteinExistence type="predicted"/>
<comment type="caution">
    <text evidence="1">The sequence shown here is derived from an EMBL/GenBank/DDBJ whole genome shotgun (WGS) entry which is preliminary data.</text>
</comment>
<sequence>MSPQVAEIQVETVCFPPYVNPWRFRGIEIPGKFLKVTAIGFYLEDGAVPFLAVKWKGKAAEELTESEEFITDVIAAPYERFLRVTMLLPLTGVQYSEKVTENCVAYWKSIGKYTDTEAAAVMEFLETFKDKTFAPGCVYPLHTVA</sequence>
<evidence type="ECO:0000313" key="1">
    <source>
        <dbReference type="EMBL" id="KAI4302367.1"/>
    </source>
</evidence>
<keyword evidence="2" id="KW-1185">Reference proteome</keyword>
<reference evidence="2" key="1">
    <citation type="journal article" date="2023" name="Front. Plant Sci.">
        <title>Chromosomal-level genome assembly of Melastoma candidum provides insights into trichome evolution.</title>
        <authorList>
            <person name="Zhong Y."/>
            <person name="Wu W."/>
            <person name="Sun C."/>
            <person name="Zou P."/>
            <person name="Liu Y."/>
            <person name="Dai S."/>
            <person name="Zhou R."/>
        </authorList>
    </citation>
    <scope>NUCLEOTIDE SEQUENCE [LARGE SCALE GENOMIC DNA]</scope>
</reference>
<accession>A0ACB9KY65</accession>
<protein>
    <submittedName>
        <fullName evidence="1">Uncharacterized protein</fullName>
    </submittedName>
</protein>
<dbReference type="Proteomes" id="UP001057402">
    <property type="component" value="Chromosome 12"/>
</dbReference>
<gene>
    <name evidence="1" type="ORF">MLD38_038120</name>
</gene>
<dbReference type="EMBL" id="CM042891">
    <property type="protein sequence ID" value="KAI4302367.1"/>
    <property type="molecule type" value="Genomic_DNA"/>
</dbReference>
<organism evidence="1 2">
    <name type="scientific">Melastoma candidum</name>
    <dbReference type="NCBI Taxonomy" id="119954"/>
    <lineage>
        <taxon>Eukaryota</taxon>
        <taxon>Viridiplantae</taxon>
        <taxon>Streptophyta</taxon>
        <taxon>Embryophyta</taxon>
        <taxon>Tracheophyta</taxon>
        <taxon>Spermatophyta</taxon>
        <taxon>Magnoliopsida</taxon>
        <taxon>eudicotyledons</taxon>
        <taxon>Gunneridae</taxon>
        <taxon>Pentapetalae</taxon>
        <taxon>rosids</taxon>
        <taxon>malvids</taxon>
        <taxon>Myrtales</taxon>
        <taxon>Melastomataceae</taxon>
        <taxon>Melastomatoideae</taxon>
        <taxon>Melastomateae</taxon>
        <taxon>Melastoma</taxon>
    </lineage>
</organism>
<evidence type="ECO:0000313" key="2">
    <source>
        <dbReference type="Proteomes" id="UP001057402"/>
    </source>
</evidence>
<name>A0ACB9KY65_9MYRT</name>